<keyword evidence="3" id="KW-1185">Reference proteome</keyword>
<organism evidence="2 3">
    <name type="scientific">Spongiactinospora gelatinilytica</name>
    <dbReference type="NCBI Taxonomy" id="2666298"/>
    <lineage>
        <taxon>Bacteria</taxon>
        <taxon>Bacillati</taxon>
        <taxon>Actinomycetota</taxon>
        <taxon>Actinomycetes</taxon>
        <taxon>Streptosporangiales</taxon>
        <taxon>Streptosporangiaceae</taxon>
        <taxon>Spongiactinospora</taxon>
    </lineage>
</organism>
<dbReference type="Pfam" id="PF13469">
    <property type="entry name" value="Sulfotransfer_3"/>
    <property type="match status" value="1"/>
</dbReference>
<accession>A0A2W2GNZ7</accession>
<dbReference type="GO" id="GO:0008476">
    <property type="term" value="F:protein-tyrosine sulfotransferase activity"/>
    <property type="evidence" value="ECO:0007669"/>
    <property type="project" value="InterPro"/>
</dbReference>
<dbReference type="PANTHER" id="PTHR12788:SF10">
    <property type="entry name" value="PROTEIN-TYROSINE SULFOTRANSFERASE"/>
    <property type="match status" value="1"/>
</dbReference>
<sequence length="353" mass="40179">MQPQPARPDRPIFIIGCPRSGTTMLQLMMHSHANIAIPPETRFMMAAYHRRLTFGDLRDPDRRRKLAHWVVSRRQTRFYELGLDGEEVTRQIVDGPGTLGSALGIVLRAYAGRFGKPRWGDKRPSYFQNIEVLLRLFPDAQFVHLIRDGRDCVASLKEMPWYKGNVYSAMSGWAEAIDFARHGAHRMPEGSYYELQYEHLIEDPATELAGVCEFVGEDFDPAMCRPHLIADVAVPERKTWHSRTHGEVTTSRSGSWRHRLEPWEISLCETVLADRLTAYGYELSGAEKASMGRLAAYERVAARRKLSRMKKKTFDRFVRMREPNPIGAQLTTGQLALAGLPRQRTGSPELAAK</sequence>
<dbReference type="Proteomes" id="UP000248544">
    <property type="component" value="Unassembled WGS sequence"/>
</dbReference>
<evidence type="ECO:0000313" key="2">
    <source>
        <dbReference type="EMBL" id="PZG38938.1"/>
    </source>
</evidence>
<keyword evidence="1 2" id="KW-0808">Transferase</keyword>
<dbReference type="Gene3D" id="3.40.50.300">
    <property type="entry name" value="P-loop containing nucleotide triphosphate hydrolases"/>
    <property type="match status" value="1"/>
</dbReference>
<dbReference type="EMBL" id="POUA01000210">
    <property type="protein sequence ID" value="PZG38938.1"/>
    <property type="molecule type" value="Genomic_DNA"/>
</dbReference>
<comment type="caution">
    <text evidence="2">The sequence shown here is derived from an EMBL/GenBank/DDBJ whole genome shotgun (WGS) entry which is preliminary data.</text>
</comment>
<reference evidence="2 3" key="1">
    <citation type="submission" date="2018-01" db="EMBL/GenBank/DDBJ databases">
        <title>Draft genome sequence of Sphaerisporangium sp. 7K107.</title>
        <authorList>
            <person name="Sahin N."/>
            <person name="Saygin H."/>
            <person name="Ay H."/>
        </authorList>
    </citation>
    <scope>NUCLEOTIDE SEQUENCE [LARGE SCALE GENOMIC DNA]</scope>
    <source>
        <strain evidence="2 3">7K107</strain>
    </source>
</reference>
<evidence type="ECO:0000256" key="1">
    <source>
        <dbReference type="ARBA" id="ARBA00022679"/>
    </source>
</evidence>
<protein>
    <submittedName>
        <fullName evidence="2">Sulfotransferase</fullName>
    </submittedName>
</protein>
<dbReference type="InterPro" id="IPR026634">
    <property type="entry name" value="TPST-like"/>
</dbReference>
<gene>
    <name evidence="2" type="ORF">C1I98_23925</name>
</gene>
<dbReference type="InterPro" id="IPR027417">
    <property type="entry name" value="P-loop_NTPase"/>
</dbReference>
<dbReference type="RefSeq" id="WP_111169678.1">
    <property type="nucleotide sequence ID" value="NZ_POUA01000210.1"/>
</dbReference>
<proteinExistence type="predicted"/>
<evidence type="ECO:0000313" key="3">
    <source>
        <dbReference type="Proteomes" id="UP000248544"/>
    </source>
</evidence>
<dbReference type="PANTHER" id="PTHR12788">
    <property type="entry name" value="PROTEIN-TYROSINE SULFOTRANSFERASE 2"/>
    <property type="match status" value="1"/>
</dbReference>
<dbReference type="AlphaFoldDB" id="A0A2W2GNZ7"/>
<name>A0A2W2GNZ7_9ACTN</name>
<dbReference type="SUPFAM" id="SSF52540">
    <property type="entry name" value="P-loop containing nucleoside triphosphate hydrolases"/>
    <property type="match status" value="1"/>
</dbReference>